<feature type="region of interest" description="Disordered" evidence="1">
    <location>
        <begin position="437"/>
        <end position="472"/>
    </location>
</feature>
<dbReference type="RefSeq" id="WP_107571334.1">
    <property type="nucleotide sequence ID" value="NZ_PYYB01000005.1"/>
</dbReference>
<protein>
    <recommendedName>
        <fullName evidence="3">Mce/MlaD domain-containing protein</fullName>
    </recommendedName>
</protein>
<accession>A0A2T4UBV7</accession>
<evidence type="ECO:0000256" key="1">
    <source>
        <dbReference type="SAM" id="MobiDB-lite"/>
    </source>
</evidence>
<dbReference type="OrthoDB" id="9774928at2"/>
<gene>
    <name evidence="4" type="ORF">C7Y72_21915</name>
</gene>
<dbReference type="AlphaFoldDB" id="A0A2T4UBV7"/>
<reference evidence="4 5" key="1">
    <citation type="submission" date="2018-03" db="EMBL/GenBank/DDBJ databases">
        <title>Aquarubrobacter algicola gen. nov., sp. nov., a novel actinobacterium isolated from shallow eutrophic lake during the end of cyanobacterial harmful algal blooms.</title>
        <authorList>
            <person name="Chun S.J."/>
        </authorList>
    </citation>
    <scope>NUCLEOTIDE SEQUENCE [LARGE SCALE GENOMIC DNA]</scope>
    <source>
        <strain evidence="4 5">Seoho-28</strain>
    </source>
</reference>
<evidence type="ECO:0000313" key="5">
    <source>
        <dbReference type="Proteomes" id="UP000240739"/>
    </source>
</evidence>
<dbReference type="InterPro" id="IPR052336">
    <property type="entry name" value="MlaD_Phospholipid_Transporter"/>
</dbReference>
<dbReference type="PANTHER" id="PTHR33371">
    <property type="entry name" value="INTERMEMBRANE PHOSPHOLIPID TRANSPORT SYSTEM BINDING PROTEIN MLAD-RELATED"/>
    <property type="match status" value="1"/>
</dbReference>
<keyword evidence="2" id="KW-0472">Membrane</keyword>
<proteinExistence type="predicted"/>
<keyword evidence="5" id="KW-1185">Reference proteome</keyword>
<dbReference type="EMBL" id="PYYB01000005">
    <property type="protein sequence ID" value="PTL54392.1"/>
    <property type="molecule type" value="Genomic_DNA"/>
</dbReference>
<evidence type="ECO:0000256" key="2">
    <source>
        <dbReference type="SAM" id="Phobius"/>
    </source>
</evidence>
<keyword evidence="2" id="KW-1133">Transmembrane helix</keyword>
<evidence type="ECO:0000259" key="3">
    <source>
        <dbReference type="Pfam" id="PF02470"/>
    </source>
</evidence>
<feature type="transmembrane region" description="Helical" evidence="2">
    <location>
        <begin position="20"/>
        <end position="38"/>
    </location>
</feature>
<sequence>MESTQIEQQGGGGIGAVGRAAIAAALALVALLAVLVLTGDEPYTVKARFQAATQMVEGNLVQSGGRKVGLVKQIELTDDGQAELTLELDDDVAPLREGTRATLRLASLSSIVGRYVDLQIPEETPGSPRATIADGGVLPTASTTSAVDIDQLFSLFDDKTKRGLRDFIRGNGTLYAGREAQARAGFQYLNPTLIASQRLFAEVNRDTPLLQRFLLANARLVTDIAERSADLSALIDGLADTTGAIATEEDDLSRAIARLPDFMRRSNTTFVNLRSALDDVEPLLEESRPVTPKLRRVLAQLRPLAQTARPVVRDLSRTIRRDGKDNDLIELGRAVLPFRDQVVATKVRNGQERPGTFPTTAKSLAGSREHLAFLRPYAVDLTGWFDDFSHSGVYDANGSVSRNALTVNAFALADGVLQPIPPALRDALFQTTASVSQNNRCPGSAERPAADGSNPYVPEGFDCDRTQVPPGR</sequence>
<dbReference type="Pfam" id="PF02470">
    <property type="entry name" value="MlaD"/>
    <property type="match status" value="1"/>
</dbReference>
<dbReference type="Proteomes" id="UP000240739">
    <property type="component" value="Unassembled WGS sequence"/>
</dbReference>
<feature type="domain" description="Mce/MlaD" evidence="3">
    <location>
        <begin position="42"/>
        <end position="119"/>
    </location>
</feature>
<keyword evidence="2" id="KW-0812">Transmembrane</keyword>
<evidence type="ECO:0000313" key="4">
    <source>
        <dbReference type="EMBL" id="PTL54392.1"/>
    </source>
</evidence>
<organism evidence="4 5">
    <name type="scientific">Paraconexibacter algicola</name>
    <dbReference type="NCBI Taxonomy" id="2133960"/>
    <lineage>
        <taxon>Bacteria</taxon>
        <taxon>Bacillati</taxon>
        <taxon>Actinomycetota</taxon>
        <taxon>Thermoleophilia</taxon>
        <taxon>Solirubrobacterales</taxon>
        <taxon>Paraconexibacteraceae</taxon>
        <taxon>Paraconexibacter</taxon>
    </lineage>
</organism>
<dbReference type="InterPro" id="IPR003399">
    <property type="entry name" value="Mce/MlaD"/>
</dbReference>
<comment type="caution">
    <text evidence="4">The sequence shown here is derived from an EMBL/GenBank/DDBJ whole genome shotgun (WGS) entry which is preliminary data.</text>
</comment>
<name>A0A2T4UBV7_9ACTN</name>
<dbReference type="PANTHER" id="PTHR33371:SF4">
    <property type="entry name" value="INTERMEMBRANE PHOSPHOLIPID TRANSPORT SYSTEM BINDING PROTEIN MLAD"/>
    <property type="match status" value="1"/>
</dbReference>